<dbReference type="InterPro" id="IPR049492">
    <property type="entry name" value="BD-FAE-like_dom"/>
</dbReference>
<dbReference type="PANTHER" id="PTHR48081:SF30">
    <property type="entry name" value="ACETYL-HYDROLASE LIPR-RELATED"/>
    <property type="match status" value="1"/>
</dbReference>
<keyword evidence="6" id="KW-1185">Reference proteome</keyword>
<comment type="similarity">
    <text evidence="1">Belongs to the 'GDXG' lipolytic enzyme family.</text>
</comment>
<evidence type="ECO:0000259" key="4">
    <source>
        <dbReference type="Pfam" id="PF20434"/>
    </source>
</evidence>
<keyword evidence="3" id="KW-0812">Transmembrane</keyword>
<dbReference type="AlphaFoldDB" id="R9GVQ1"/>
<reference evidence="5 6" key="1">
    <citation type="journal article" date="2013" name="Genome Announc.">
        <title>Draft Genome Sequence of Arcticibacter svalbardensis Strain MN12-7T, a Member of the Family Sphingobacteriaceae Isolated from an Arctic Soil Sample.</title>
        <authorList>
            <person name="Shivaji S."/>
            <person name="Ara S."/>
            <person name="Prasad S."/>
            <person name="Manasa B.P."/>
            <person name="Begum Z."/>
            <person name="Singh A."/>
            <person name="Kumar Pinnaka A."/>
        </authorList>
    </citation>
    <scope>NUCLEOTIDE SEQUENCE [LARGE SCALE GENOMIC DNA]</scope>
    <source>
        <strain evidence="5 6">MN12-7</strain>
    </source>
</reference>
<evidence type="ECO:0000313" key="5">
    <source>
        <dbReference type="EMBL" id="EOR95733.1"/>
    </source>
</evidence>
<dbReference type="InterPro" id="IPR029058">
    <property type="entry name" value="AB_hydrolase_fold"/>
</dbReference>
<evidence type="ECO:0000313" key="6">
    <source>
        <dbReference type="Proteomes" id="UP000014174"/>
    </source>
</evidence>
<feature type="transmembrane region" description="Helical" evidence="3">
    <location>
        <begin position="50"/>
        <end position="71"/>
    </location>
</feature>
<dbReference type="InterPro" id="IPR050300">
    <property type="entry name" value="GDXG_lipolytic_enzyme"/>
</dbReference>
<dbReference type="Gene3D" id="3.40.50.1820">
    <property type="entry name" value="alpha/beta hydrolase"/>
    <property type="match status" value="1"/>
</dbReference>
<comment type="caution">
    <text evidence="5">The sequence shown here is derived from an EMBL/GenBank/DDBJ whole genome shotgun (WGS) entry which is preliminary data.</text>
</comment>
<dbReference type="GO" id="GO:0004806">
    <property type="term" value="F:triacylglycerol lipase activity"/>
    <property type="evidence" value="ECO:0007669"/>
    <property type="project" value="TreeGrafter"/>
</dbReference>
<name>R9GVQ1_9SPHI</name>
<evidence type="ECO:0000256" key="2">
    <source>
        <dbReference type="ARBA" id="ARBA00022801"/>
    </source>
</evidence>
<dbReference type="RefSeq" id="WP_016194290.1">
    <property type="nucleotide sequence ID" value="NZ_AQPN01000043.1"/>
</dbReference>
<keyword evidence="3" id="KW-0472">Membrane</keyword>
<evidence type="ECO:0000256" key="1">
    <source>
        <dbReference type="ARBA" id="ARBA00010515"/>
    </source>
</evidence>
<keyword evidence="2" id="KW-0378">Hydrolase</keyword>
<evidence type="ECO:0000256" key="3">
    <source>
        <dbReference type="SAM" id="Phobius"/>
    </source>
</evidence>
<dbReference type="Pfam" id="PF20434">
    <property type="entry name" value="BD-FAE"/>
    <property type="match status" value="1"/>
</dbReference>
<dbReference type="Proteomes" id="UP000014174">
    <property type="component" value="Unassembled WGS sequence"/>
</dbReference>
<protein>
    <submittedName>
        <fullName evidence="5">Esterase/lipase/thioesterase</fullName>
    </submittedName>
</protein>
<gene>
    <name evidence="5" type="ORF">ADIARSV_1046</name>
</gene>
<dbReference type="EMBL" id="AQPN01000043">
    <property type="protein sequence ID" value="EOR95733.1"/>
    <property type="molecule type" value="Genomic_DNA"/>
</dbReference>
<dbReference type="STRING" id="1150600.ADIARSV_1046"/>
<proteinExistence type="inferred from homology"/>
<organism evidence="5 6">
    <name type="scientific">Arcticibacter svalbardensis MN12-7</name>
    <dbReference type="NCBI Taxonomy" id="1150600"/>
    <lineage>
        <taxon>Bacteria</taxon>
        <taxon>Pseudomonadati</taxon>
        <taxon>Bacteroidota</taxon>
        <taxon>Sphingobacteriia</taxon>
        <taxon>Sphingobacteriales</taxon>
        <taxon>Sphingobacteriaceae</taxon>
        <taxon>Arcticibacter</taxon>
    </lineage>
</organism>
<keyword evidence="3" id="KW-1133">Transmembrane helix</keyword>
<dbReference type="eggNOG" id="COG0657">
    <property type="taxonomic scope" value="Bacteria"/>
</dbReference>
<feature type="transmembrane region" description="Helical" evidence="3">
    <location>
        <begin position="14"/>
        <end position="38"/>
    </location>
</feature>
<dbReference type="SUPFAM" id="SSF53474">
    <property type="entry name" value="alpha/beta-Hydrolases"/>
    <property type="match status" value="1"/>
</dbReference>
<accession>R9GVQ1</accession>
<dbReference type="PANTHER" id="PTHR48081">
    <property type="entry name" value="AB HYDROLASE SUPERFAMILY PROTEIN C4A8.06C"/>
    <property type="match status" value="1"/>
</dbReference>
<sequence>MLLSLLALFNAPTYHLWLAAVAITEFPLIFIGITFILILSVTITRRFKSIGTFLGIIALIIFSTPIARAYLIADNLEIEMDEAFKSSPVTSHNYKFNFWKLASREADLSSYQTLRYVKSQDADLTLDYYQSDSAGRRPCIIVIHGGSWSSGNSQQLPELNTRLAKLGYNVASVNYRKASKFKSPAPLEDVKNALSFLSKNADNLHIDTTSFILLGRSAGAQIALLEAYTLKNKGIKGVIDFYGPADMVWGYSVPANPRVMNSQRVMENYLGGTYKQVPESYKSSSPLNYVSKNSVPTLMIHGKNDVLVSYQHSIHLQKKLNDLGIPNYLLSLPWGTHGLDYTLNGPSGQLSTNAIEIFLKKLTTEQSAVRQQ</sequence>
<feature type="domain" description="BD-FAE-like" evidence="4">
    <location>
        <begin position="128"/>
        <end position="320"/>
    </location>
</feature>